<proteinExistence type="predicted"/>
<comment type="caution">
    <text evidence="1">The sequence shown here is derived from an EMBL/GenBank/DDBJ whole genome shotgun (WGS) entry which is preliminary data.</text>
</comment>
<organism evidence="1 2">
    <name type="scientific">Zarea fungicola</name>
    <dbReference type="NCBI Taxonomy" id="93591"/>
    <lineage>
        <taxon>Eukaryota</taxon>
        <taxon>Fungi</taxon>
        <taxon>Dikarya</taxon>
        <taxon>Ascomycota</taxon>
        <taxon>Pezizomycotina</taxon>
        <taxon>Sordariomycetes</taxon>
        <taxon>Hypocreomycetidae</taxon>
        <taxon>Hypocreales</taxon>
        <taxon>Cordycipitaceae</taxon>
        <taxon>Zarea</taxon>
    </lineage>
</organism>
<gene>
    <name evidence="1" type="ORF">NQ176_g5700</name>
</gene>
<accession>A0ACC1N9J5</accession>
<dbReference type="EMBL" id="JANJQO010000746">
    <property type="protein sequence ID" value="KAJ2975114.1"/>
    <property type="molecule type" value="Genomic_DNA"/>
</dbReference>
<evidence type="ECO:0000313" key="2">
    <source>
        <dbReference type="Proteomes" id="UP001143910"/>
    </source>
</evidence>
<protein>
    <submittedName>
        <fullName evidence="1">Uncharacterized protein</fullName>
    </submittedName>
</protein>
<keyword evidence="2" id="KW-1185">Reference proteome</keyword>
<name>A0ACC1N9J5_9HYPO</name>
<evidence type="ECO:0000313" key="1">
    <source>
        <dbReference type="EMBL" id="KAJ2975114.1"/>
    </source>
</evidence>
<dbReference type="Proteomes" id="UP001143910">
    <property type="component" value="Unassembled WGS sequence"/>
</dbReference>
<reference evidence="1" key="1">
    <citation type="submission" date="2022-08" db="EMBL/GenBank/DDBJ databases">
        <title>Genome Sequence of Lecanicillium fungicola.</title>
        <authorList>
            <person name="Buettner E."/>
        </authorList>
    </citation>
    <scope>NUCLEOTIDE SEQUENCE</scope>
    <source>
        <strain evidence="1">Babe33</strain>
    </source>
</reference>
<sequence>MAPAAVSQLSAAPVEVRGSWRAACEARKEEYIQSINITDVHALASLYHSGQPCVEFQSPKRGSYNICYFVEFPMDGVRWVIRFPLVPVLSNVPRKLHCEIATMEYVASKTTIPISRVHAYGLEGGPERLNPTRKCFIILDYIDGQPLSKSELFETTEENQERFYASLAGFYTQLRSLEFDTGGALTLDVDGAFRITDPLSVDINAIDLRQSNLSIHLSATGSVGRYADQLYTVLLARAADPIPGMGLIDVQYLVFALQDFQKRMDEFSASHKGTKFVLCHGDLRPSNIILGDDFSIKGIIDWEWAGAVPSSFFVPPLWLGANISPIPNDVSFTNCFAKLRMALMASESRLAVEWTEDMHSAPDYYIPAALLNQHFFMTLYFSHLFPIYFEDEKRHIKTPETPPPSSFALYADTKNSSLQCTWTTGVSINQPAFTMSNLKRRAEEAAPSKANKKKRKNKFQAEDESLDTELGLNMLFSRMDNQLLADYLAQKVGRFGTDLSPVELSDITISSNAITDGTDFTEQRTLEKLPDFLAKFCKNPESLGKASKKKGTPHSIIVTGAGLRAADIVRAVKQYASKEIAVAKLFAKHMKVDEQVEFLKKMRVGIAVGTPARLSELIENGALSLEGLHRIVVDASHIDQKKRGIMDMKDTMLPLAKFICKKEFQDRYTDEEKPLSLLFF</sequence>